<comment type="caution">
    <text evidence="3">The sequence shown here is derived from an EMBL/GenBank/DDBJ whole genome shotgun (WGS) entry which is preliminary data.</text>
</comment>
<feature type="domain" description="DUF7088" evidence="2">
    <location>
        <begin position="64"/>
        <end position="133"/>
    </location>
</feature>
<keyword evidence="4" id="KW-1185">Reference proteome</keyword>
<evidence type="ECO:0000313" key="4">
    <source>
        <dbReference type="Proteomes" id="UP001597297"/>
    </source>
</evidence>
<name>A0ABW5E1J3_9BACT</name>
<sequence>MAEESSTPEELDDTPRVKVKAINRFGIGTLAIVQLALAMLSVVMLNFLSCTNHQRVDLTRYEDFTLSQTTKQYLESPEVKVRQMPIKIVAVLYQQSPYYLRLRAQLENYQRHSDNNIQLEFIDPKLDVDRLQDFVNTYKREMTNLSEETILIDARNSLPQAETTEEEEQIQLTKHIRTIPVKDLFIEEIDRFNKKFISAWNDEAYLTSNLISAIEGTPRRFYFIVDKARIDERSNSTPAWKTFQNMLRAQNVELQPLQISTIDKIPDDAEGIAIIGPAFDFDQKEIGILEDYWGRPSSAVFITLDPAAKLKNFKRFLRDYGISPQDNRVISVQNGNTLTAARAFFAQGPVINKGLAHQATQLDGPSSGLEVLTENDRLTIRNITPFSLIQASDGWWGESRYDELNPSFNPKEDQGVIPNSPNPTPVHIAAAVVRGIENDDKTNPLTSRMIVVANTDFLQPANMREELNYFINSSINWLVGRDALIGIDPKPVYRKKITIESSHKSLIDQFILIYLPIASLLIALIIWNSRRT</sequence>
<accession>A0ABW5E1J3</accession>
<protein>
    <submittedName>
        <fullName evidence="3">Gldg family protein</fullName>
    </submittedName>
</protein>
<dbReference type="EMBL" id="JBHUJC010000018">
    <property type="protein sequence ID" value="MFD2275929.1"/>
    <property type="molecule type" value="Genomic_DNA"/>
</dbReference>
<dbReference type="Proteomes" id="UP001597297">
    <property type="component" value="Unassembled WGS sequence"/>
</dbReference>
<reference evidence="4" key="1">
    <citation type="journal article" date="2019" name="Int. J. Syst. Evol. Microbiol.">
        <title>The Global Catalogue of Microorganisms (GCM) 10K type strain sequencing project: providing services to taxonomists for standard genome sequencing and annotation.</title>
        <authorList>
            <consortium name="The Broad Institute Genomics Platform"/>
            <consortium name="The Broad Institute Genome Sequencing Center for Infectious Disease"/>
            <person name="Wu L."/>
            <person name="Ma J."/>
        </authorList>
    </citation>
    <scope>NUCLEOTIDE SEQUENCE [LARGE SCALE GENOMIC DNA]</scope>
    <source>
        <strain evidence="4">JCM 16545</strain>
    </source>
</reference>
<dbReference type="Pfam" id="PF23357">
    <property type="entry name" value="DUF7088"/>
    <property type="match status" value="1"/>
</dbReference>
<proteinExistence type="predicted"/>
<feature type="transmembrane region" description="Helical" evidence="1">
    <location>
        <begin position="510"/>
        <end position="527"/>
    </location>
</feature>
<evidence type="ECO:0000256" key="1">
    <source>
        <dbReference type="SAM" id="Phobius"/>
    </source>
</evidence>
<evidence type="ECO:0000313" key="3">
    <source>
        <dbReference type="EMBL" id="MFD2275929.1"/>
    </source>
</evidence>
<keyword evidence="1" id="KW-1133">Transmembrane helix</keyword>
<feature type="transmembrane region" description="Helical" evidence="1">
    <location>
        <begin position="25"/>
        <end position="48"/>
    </location>
</feature>
<dbReference type="RefSeq" id="WP_377095430.1">
    <property type="nucleotide sequence ID" value="NZ_JBHSJM010000001.1"/>
</dbReference>
<organism evidence="3 4">
    <name type="scientific">Rubritalea spongiae</name>
    <dbReference type="NCBI Taxonomy" id="430797"/>
    <lineage>
        <taxon>Bacteria</taxon>
        <taxon>Pseudomonadati</taxon>
        <taxon>Verrucomicrobiota</taxon>
        <taxon>Verrucomicrobiia</taxon>
        <taxon>Verrucomicrobiales</taxon>
        <taxon>Rubritaleaceae</taxon>
        <taxon>Rubritalea</taxon>
    </lineage>
</organism>
<dbReference type="InterPro" id="IPR055396">
    <property type="entry name" value="DUF7088"/>
</dbReference>
<keyword evidence="1" id="KW-0472">Membrane</keyword>
<keyword evidence="1" id="KW-0812">Transmembrane</keyword>
<evidence type="ECO:0000259" key="2">
    <source>
        <dbReference type="Pfam" id="PF23357"/>
    </source>
</evidence>
<gene>
    <name evidence="3" type="ORF">ACFSQZ_05570</name>
</gene>